<evidence type="ECO:0000259" key="5">
    <source>
        <dbReference type="Pfam" id="PF22780"/>
    </source>
</evidence>
<gene>
    <name evidence="6" type="ORF">H8730_05585</name>
</gene>
<dbReference type="Proteomes" id="UP000657006">
    <property type="component" value="Unassembled WGS sequence"/>
</dbReference>
<feature type="domain" description="RsdA/BaiN/AoA(So)-like Rossmann fold-like" evidence="4">
    <location>
        <begin position="5"/>
        <end position="414"/>
    </location>
</feature>
<dbReference type="AlphaFoldDB" id="A0A926DS33"/>
<feature type="domain" description="RsdA/BaiN/AoA(So)-like insert" evidence="5">
    <location>
        <begin position="191"/>
        <end position="361"/>
    </location>
</feature>
<dbReference type="Pfam" id="PF03486">
    <property type="entry name" value="HI0933_like"/>
    <property type="match status" value="1"/>
</dbReference>
<evidence type="ECO:0000256" key="2">
    <source>
        <dbReference type="ARBA" id="ARBA00022630"/>
    </source>
</evidence>
<proteinExistence type="predicted"/>
<evidence type="ECO:0000256" key="1">
    <source>
        <dbReference type="ARBA" id="ARBA00001974"/>
    </source>
</evidence>
<keyword evidence="2" id="KW-0285">Flavoprotein</keyword>
<dbReference type="EMBL" id="JACRSQ010000006">
    <property type="protein sequence ID" value="MBC8543011.1"/>
    <property type="molecule type" value="Genomic_DNA"/>
</dbReference>
<dbReference type="InterPro" id="IPR055178">
    <property type="entry name" value="RsdA/BaiN/AoA(So)-like_dom"/>
</dbReference>
<dbReference type="InterPro" id="IPR057661">
    <property type="entry name" value="RsdA/BaiN/AoA(So)_Rossmann"/>
</dbReference>
<dbReference type="InterPro" id="IPR023166">
    <property type="entry name" value="BaiN-like_dom_sf"/>
</dbReference>
<dbReference type="Gene3D" id="1.10.8.260">
    <property type="entry name" value="HI0933 insert domain-like"/>
    <property type="match status" value="1"/>
</dbReference>
<keyword evidence="7" id="KW-1185">Reference proteome</keyword>
<dbReference type="PRINTS" id="PR00368">
    <property type="entry name" value="FADPNR"/>
</dbReference>
<sequence length="422" mass="46019">MRTWDVIVIGAGAAGLMAAGKAAEEGASALVLEKNPRPGVKVGITGKGRCNVTNIADVKTFMDHVVSNGRFLYSSFHSFSNLDVMEFFEKMGVPVKEERGGRIFPVSDRASDIVAALARYGSEAGARLHLKEEVNAVEPEEGYWSVITGQGAYRGKAVVIATGGRSYPRTGSTGDGYRWAETLGHSVTPRRPGLVPLVCRESWIRKLQGLSLRNTAVWVTERGGKVVCRDFGELLFTHFGISGPVVLSASSYMQRWLAQNGLDFGEAGFVFHMDLKPGLDEDALDKRLLRDFEKFALRDFQNALDDLLPQTLIPVILERSGIPAGTKVNAITREQRSALRNLLKDFTVTVHQSRGMEEAIITMGGVDVREINPKTMESKRCPGLFFAGEVLDVDALTGGFNLQIAFSTGVAAGVYAADRRFQ</sequence>
<evidence type="ECO:0000313" key="7">
    <source>
        <dbReference type="Proteomes" id="UP000657006"/>
    </source>
</evidence>
<accession>A0A926DS33</accession>
<reference evidence="6" key="1">
    <citation type="submission" date="2020-08" db="EMBL/GenBank/DDBJ databases">
        <title>Genome public.</title>
        <authorList>
            <person name="Liu C."/>
            <person name="Sun Q."/>
        </authorList>
    </citation>
    <scope>NUCLEOTIDE SEQUENCE</scope>
    <source>
        <strain evidence="6">NSJ-32</strain>
    </source>
</reference>
<comment type="caution">
    <text evidence="6">The sequence shown here is derived from an EMBL/GenBank/DDBJ whole genome shotgun (WGS) entry which is preliminary data.</text>
</comment>
<dbReference type="RefSeq" id="WP_177720329.1">
    <property type="nucleotide sequence ID" value="NZ_JACRSQ010000006.1"/>
</dbReference>
<evidence type="ECO:0000259" key="4">
    <source>
        <dbReference type="Pfam" id="PF03486"/>
    </source>
</evidence>
<comment type="cofactor">
    <cofactor evidence="1">
        <name>FAD</name>
        <dbReference type="ChEBI" id="CHEBI:57692"/>
    </cofactor>
</comment>
<evidence type="ECO:0000313" key="6">
    <source>
        <dbReference type="EMBL" id="MBC8543011.1"/>
    </source>
</evidence>
<dbReference type="PANTHER" id="PTHR42887">
    <property type="entry name" value="OS12G0638800 PROTEIN"/>
    <property type="match status" value="1"/>
</dbReference>
<dbReference type="InterPro" id="IPR036188">
    <property type="entry name" value="FAD/NAD-bd_sf"/>
</dbReference>
<name>A0A926DS33_9FIRM</name>
<dbReference type="Gene3D" id="2.40.30.10">
    <property type="entry name" value="Translation factors"/>
    <property type="match status" value="1"/>
</dbReference>
<dbReference type="InterPro" id="IPR004792">
    <property type="entry name" value="BaiN-like"/>
</dbReference>
<dbReference type="Gene3D" id="3.50.50.60">
    <property type="entry name" value="FAD/NAD(P)-binding domain"/>
    <property type="match status" value="1"/>
</dbReference>
<dbReference type="Pfam" id="PF22780">
    <property type="entry name" value="HI0933_like_1st"/>
    <property type="match status" value="1"/>
</dbReference>
<protein>
    <submittedName>
        <fullName evidence="6">NAD(P)/FAD-dependent oxidoreductase</fullName>
    </submittedName>
</protein>
<dbReference type="NCBIfam" id="TIGR00275">
    <property type="entry name" value="aminoacetone oxidase family FAD-binding enzyme"/>
    <property type="match status" value="1"/>
</dbReference>
<keyword evidence="3" id="KW-0274">FAD</keyword>
<dbReference type="SUPFAM" id="SSF51905">
    <property type="entry name" value="FAD/NAD(P)-binding domain"/>
    <property type="match status" value="1"/>
</dbReference>
<dbReference type="PANTHER" id="PTHR42887:SF2">
    <property type="entry name" value="OS12G0638800 PROTEIN"/>
    <property type="match status" value="1"/>
</dbReference>
<dbReference type="SUPFAM" id="SSF160996">
    <property type="entry name" value="HI0933 insert domain-like"/>
    <property type="match status" value="1"/>
</dbReference>
<organism evidence="6 7">
    <name type="scientific">Bianquea renquensis</name>
    <dbReference type="NCBI Taxonomy" id="2763661"/>
    <lineage>
        <taxon>Bacteria</taxon>
        <taxon>Bacillati</taxon>
        <taxon>Bacillota</taxon>
        <taxon>Clostridia</taxon>
        <taxon>Eubacteriales</taxon>
        <taxon>Bianqueaceae</taxon>
        <taxon>Bianquea</taxon>
    </lineage>
</organism>
<dbReference type="PRINTS" id="PR00411">
    <property type="entry name" value="PNDRDTASEI"/>
</dbReference>
<evidence type="ECO:0000256" key="3">
    <source>
        <dbReference type="ARBA" id="ARBA00022827"/>
    </source>
</evidence>